<evidence type="ECO:0000313" key="3">
    <source>
        <dbReference type="EMBL" id="HJH42341.1"/>
    </source>
</evidence>
<protein>
    <submittedName>
        <fullName evidence="3">DUF2273 domain-containing protein</fullName>
    </submittedName>
</protein>
<sequence length="233" mass="24655">MSQAVMERRVANAPSAAEKPPASTPKNGREPARPAQRDTRPVVRVVGTRHGDAAHDATSRDRTDRSASSTVSMRDDARATINSARDSGKSTADGARGSGKTDNARAMRESAIESGADKPRGDEPESAAKPVNEAGEADRSKENADAAPDTDEQRSRGVYASVKRAATSAVEQHGHAVLYGIVGFVAAALILIVGFWPTVLLALFATIGAAIGMYRDGDRTTRERVSSVLKRFT</sequence>
<feature type="compositionally biased region" description="Basic and acidic residues" evidence="1">
    <location>
        <begin position="1"/>
        <end position="10"/>
    </location>
</feature>
<evidence type="ECO:0000256" key="2">
    <source>
        <dbReference type="SAM" id="Phobius"/>
    </source>
</evidence>
<accession>A0A9D2VIP9</accession>
<name>A0A9D2VIP9_9ACTN</name>
<keyword evidence="2" id="KW-0812">Transmembrane</keyword>
<dbReference type="Pfam" id="PF10031">
    <property type="entry name" value="DUF2273"/>
    <property type="match status" value="1"/>
</dbReference>
<keyword evidence="2" id="KW-0472">Membrane</keyword>
<dbReference type="RefSeq" id="WP_273531416.1">
    <property type="nucleotide sequence ID" value="NZ_DBEYRC010000116.1"/>
</dbReference>
<keyword evidence="2" id="KW-1133">Transmembrane helix</keyword>
<feature type="transmembrane region" description="Helical" evidence="2">
    <location>
        <begin position="181"/>
        <end position="214"/>
    </location>
</feature>
<organism evidence="3 4">
    <name type="scientific">Rubneribacter badeniensis</name>
    <dbReference type="NCBI Taxonomy" id="2070688"/>
    <lineage>
        <taxon>Bacteria</taxon>
        <taxon>Bacillati</taxon>
        <taxon>Actinomycetota</taxon>
        <taxon>Coriobacteriia</taxon>
        <taxon>Eggerthellales</taxon>
        <taxon>Eggerthellaceae</taxon>
        <taxon>Rubneribacter</taxon>
    </lineage>
</organism>
<reference evidence="3" key="1">
    <citation type="journal article" date="2021" name="PeerJ">
        <title>Extensive microbial diversity within the chicken gut microbiome revealed by metagenomics and culture.</title>
        <authorList>
            <person name="Gilroy R."/>
            <person name="Ravi A."/>
            <person name="Getino M."/>
            <person name="Pursley I."/>
            <person name="Horton D.L."/>
            <person name="Alikhan N.F."/>
            <person name="Baker D."/>
            <person name="Gharbi K."/>
            <person name="Hall N."/>
            <person name="Watson M."/>
            <person name="Adriaenssens E.M."/>
            <person name="Foster-Nyarko E."/>
            <person name="Jarju S."/>
            <person name="Secka A."/>
            <person name="Antonio M."/>
            <person name="Oren A."/>
            <person name="Chaudhuri R.R."/>
            <person name="La Ragione R."/>
            <person name="Hildebrand F."/>
            <person name="Pallen M.J."/>
        </authorList>
    </citation>
    <scope>NUCLEOTIDE SEQUENCE</scope>
    <source>
        <strain evidence="3">USAMLcec12-2067</strain>
    </source>
</reference>
<reference evidence="3" key="2">
    <citation type="submission" date="2021-09" db="EMBL/GenBank/DDBJ databases">
        <authorList>
            <person name="Gilroy R."/>
        </authorList>
    </citation>
    <scope>NUCLEOTIDE SEQUENCE</scope>
    <source>
        <strain evidence="3">USAMLcec12-2067</strain>
    </source>
</reference>
<evidence type="ECO:0000256" key="1">
    <source>
        <dbReference type="SAM" id="MobiDB-lite"/>
    </source>
</evidence>
<dbReference type="EMBL" id="DYZL01000020">
    <property type="protein sequence ID" value="HJH42341.1"/>
    <property type="molecule type" value="Genomic_DNA"/>
</dbReference>
<proteinExistence type="predicted"/>
<dbReference type="InterPro" id="IPR018730">
    <property type="entry name" value="DUF2273"/>
</dbReference>
<evidence type="ECO:0000313" key="4">
    <source>
        <dbReference type="Proteomes" id="UP000789325"/>
    </source>
</evidence>
<dbReference type="Proteomes" id="UP000789325">
    <property type="component" value="Unassembled WGS sequence"/>
</dbReference>
<dbReference type="AlphaFoldDB" id="A0A9D2VIP9"/>
<feature type="compositionally biased region" description="Basic and acidic residues" evidence="1">
    <location>
        <begin position="49"/>
        <end position="65"/>
    </location>
</feature>
<comment type="caution">
    <text evidence="3">The sequence shown here is derived from an EMBL/GenBank/DDBJ whole genome shotgun (WGS) entry which is preliminary data.</text>
</comment>
<feature type="compositionally biased region" description="Basic and acidic residues" evidence="1">
    <location>
        <begin position="102"/>
        <end position="123"/>
    </location>
</feature>
<gene>
    <name evidence="3" type="ORF">K8V16_00925</name>
</gene>
<feature type="compositionally biased region" description="Basic and acidic residues" evidence="1">
    <location>
        <begin position="27"/>
        <end position="41"/>
    </location>
</feature>
<feature type="region of interest" description="Disordered" evidence="1">
    <location>
        <begin position="1"/>
        <end position="158"/>
    </location>
</feature>